<dbReference type="SFLD" id="SFLDS00029">
    <property type="entry name" value="Radical_SAM"/>
    <property type="match status" value="1"/>
</dbReference>
<feature type="binding site" evidence="14">
    <location>
        <position position="115"/>
    </location>
    <ligand>
        <name>[4Fe-4S] cluster</name>
        <dbReference type="ChEBI" id="CHEBI:49883"/>
        <note>4Fe-4S-S-AdoMet</note>
    </ligand>
</feature>
<dbReference type="Proteomes" id="UP000076825">
    <property type="component" value="Chromosome 1"/>
</dbReference>
<evidence type="ECO:0000256" key="6">
    <source>
        <dbReference type="ARBA" id="ARBA00022603"/>
    </source>
</evidence>
<dbReference type="eggNOG" id="COG0820">
    <property type="taxonomic scope" value="Bacteria"/>
</dbReference>
<dbReference type="GO" id="GO:0019843">
    <property type="term" value="F:rRNA binding"/>
    <property type="evidence" value="ECO:0007669"/>
    <property type="project" value="UniProtKB-UniRule"/>
</dbReference>
<dbReference type="HAMAP" id="MF_01849">
    <property type="entry name" value="RNA_methyltr_RlmN"/>
    <property type="match status" value="1"/>
</dbReference>
<dbReference type="Gene3D" id="3.20.20.70">
    <property type="entry name" value="Aldolase class I"/>
    <property type="match status" value="1"/>
</dbReference>
<dbReference type="PANTHER" id="PTHR30544:SF5">
    <property type="entry name" value="RADICAL SAM CORE DOMAIN-CONTAINING PROTEIN"/>
    <property type="match status" value="1"/>
</dbReference>
<accession>A0A157Q646</accession>
<organism evidence="16 17">
    <name type="scientific">Bordetella trematum</name>
    <dbReference type="NCBI Taxonomy" id="123899"/>
    <lineage>
        <taxon>Bacteria</taxon>
        <taxon>Pseudomonadati</taxon>
        <taxon>Pseudomonadota</taxon>
        <taxon>Betaproteobacteria</taxon>
        <taxon>Burkholderiales</taxon>
        <taxon>Alcaligenaceae</taxon>
        <taxon>Bordetella</taxon>
    </lineage>
</organism>
<dbReference type="GO" id="GO:0002935">
    <property type="term" value="F:tRNA (adenine(37)-C2)-methyltransferase activity"/>
    <property type="evidence" value="ECO:0007669"/>
    <property type="project" value="UniProtKB-UniRule"/>
</dbReference>
<keyword evidence="6 14" id="KW-0489">Methyltransferase</keyword>
<evidence type="ECO:0000256" key="1">
    <source>
        <dbReference type="ARBA" id="ARBA00004496"/>
    </source>
</evidence>
<dbReference type="PATRIC" id="fig|123899.6.peg.4028"/>
<evidence type="ECO:0000256" key="12">
    <source>
        <dbReference type="ARBA" id="ARBA00023014"/>
    </source>
</evidence>
<comment type="miscellaneous">
    <text evidence="14">Reaction proceeds by a ping-pong mechanism involving intermediate methylation of a conserved cysteine residue.</text>
</comment>
<comment type="subcellular location">
    <subcellularLocation>
        <location evidence="1 14">Cytoplasm</location>
    </subcellularLocation>
</comment>
<dbReference type="InterPro" id="IPR004383">
    <property type="entry name" value="rRNA_lsu_MTrfase_RlmN/Cfr"/>
</dbReference>
<comment type="catalytic activity">
    <reaction evidence="14">
        <text>adenosine(37) in tRNA + 2 reduced [2Fe-2S]-[ferredoxin] + 2 S-adenosyl-L-methionine = 2-methyladenosine(37) in tRNA + 5'-deoxyadenosine + L-methionine + 2 oxidized [2Fe-2S]-[ferredoxin] + S-adenosyl-L-homocysteine</text>
        <dbReference type="Rhea" id="RHEA:43332"/>
        <dbReference type="Rhea" id="RHEA-COMP:10000"/>
        <dbReference type="Rhea" id="RHEA-COMP:10001"/>
        <dbReference type="Rhea" id="RHEA-COMP:10162"/>
        <dbReference type="Rhea" id="RHEA-COMP:10485"/>
        <dbReference type="ChEBI" id="CHEBI:17319"/>
        <dbReference type="ChEBI" id="CHEBI:33737"/>
        <dbReference type="ChEBI" id="CHEBI:33738"/>
        <dbReference type="ChEBI" id="CHEBI:57844"/>
        <dbReference type="ChEBI" id="CHEBI:57856"/>
        <dbReference type="ChEBI" id="CHEBI:59789"/>
        <dbReference type="ChEBI" id="CHEBI:74411"/>
        <dbReference type="ChEBI" id="CHEBI:74497"/>
        <dbReference type="EC" id="2.1.1.192"/>
    </reaction>
</comment>
<dbReference type="InterPro" id="IPR058240">
    <property type="entry name" value="rSAM_sf"/>
</dbReference>
<dbReference type="GO" id="GO:0005737">
    <property type="term" value="C:cytoplasm"/>
    <property type="evidence" value="ECO:0007669"/>
    <property type="project" value="UniProtKB-SubCell"/>
</dbReference>
<keyword evidence="10 14" id="KW-0479">Metal-binding</keyword>
<dbReference type="EC" id="2.1.1.192" evidence="14"/>
<dbReference type="GO" id="GO:0070475">
    <property type="term" value="P:rRNA base methylation"/>
    <property type="evidence" value="ECO:0007669"/>
    <property type="project" value="UniProtKB-UniRule"/>
</dbReference>
<dbReference type="GO" id="GO:0070040">
    <property type="term" value="F:rRNA (adenine(2503)-C2-)-methyltransferase activity"/>
    <property type="evidence" value="ECO:0007669"/>
    <property type="project" value="UniProtKB-UniRule"/>
</dbReference>
<evidence type="ECO:0000256" key="7">
    <source>
        <dbReference type="ARBA" id="ARBA00022679"/>
    </source>
</evidence>
<dbReference type="InterPro" id="IPR027492">
    <property type="entry name" value="RNA_MTrfase_RlmN"/>
</dbReference>
<name>A0A157Q646_9BORD</name>
<evidence type="ECO:0000256" key="5">
    <source>
        <dbReference type="ARBA" id="ARBA00022552"/>
    </source>
</evidence>
<comment type="cofactor">
    <cofactor evidence="14">
        <name>[4Fe-4S] cluster</name>
        <dbReference type="ChEBI" id="CHEBI:49883"/>
    </cofactor>
    <text evidence="14">Binds 1 [4Fe-4S] cluster. The cluster is coordinated with 3 cysteines and an exchangeable S-adenosyl-L-methionine.</text>
</comment>
<comment type="function">
    <text evidence="14">Specifically methylates position 2 of adenine 2503 in 23S rRNA and position 2 of adenine 37 in tRNAs. m2A2503 modification seems to play a crucial role in the proofreading step occurring at the peptidyl transferase center and thus would serve to optimize ribosomal fidelity.</text>
</comment>
<feature type="active site" description="Proton acceptor" evidence="14">
    <location>
        <position position="95"/>
    </location>
</feature>
<dbReference type="GO" id="GO:0046872">
    <property type="term" value="F:metal ion binding"/>
    <property type="evidence" value="ECO:0007669"/>
    <property type="project" value="UniProtKB-KW"/>
</dbReference>
<keyword evidence="3 14" id="KW-0004">4Fe-4S</keyword>
<dbReference type="FunFam" id="3.20.20.70:FF:000008">
    <property type="entry name" value="Dual-specificity RNA methyltransferase RlmN"/>
    <property type="match status" value="1"/>
</dbReference>
<evidence type="ECO:0000256" key="14">
    <source>
        <dbReference type="HAMAP-Rule" id="MF_01849"/>
    </source>
</evidence>
<dbReference type="AlphaFoldDB" id="A0A157Q646"/>
<dbReference type="KEGG" id="btrm:SAMEA390648704032"/>
<dbReference type="EMBL" id="LT546645">
    <property type="protein sequence ID" value="SAI74102.1"/>
    <property type="molecule type" value="Genomic_DNA"/>
</dbReference>
<evidence type="ECO:0000256" key="3">
    <source>
        <dbReference type="ARBA" id="ARBA00022485"/>
    </source>
</evidence>
<dbReference type="GO" id="GO:0051539">
    <property type="term" value="F:4 iron, 4 sulfur cluster binding"/>
    <property type="evidence" value="ECO:0007669"/>
    <property type="project" value="UniProtKB-UniRule"/>
</dbReference>
<dbReference type="GeneID" id="56588751"/>
<dbReference type="GO" id="GO:0030488">
    <property type="term" value="P:tRNA methylation"/>
    <property type="evidence" value="ECO:0007669"/>
    <property type="project" value="UniProtKB-UniRule"/>
</dbReference>
<comment type="similarity">
    <text evidence="2 14">Belongs to the radical SAM superfamily. RlmN family.</text>
</comment>
<evidence type="ECO:0000256" key="13">
    <source>
        <dbReference type="ARBA" id="ARBA00023157"/>
    </source>
</evidence>
<dbReference type="InterPro" id="IPR013785">
    <property type="entry name" value="Aldolase_TIM"/>
</dbReference>
<reference evidence="16 17" key="1">
    <citation type="submission" date="2016-04" db="EMBL/GenBank/DDBJ databases">
        <authorList>
            <consortium name="Pathogen Informatics"/>
        </authorList>
    </citation>
    <scope>NUCLEOTIDE SEQUENCE [LARGE SCALE GENOMIC DNA]</scope>
    <source>
        <strain evidence="16 17">H044680328</strain>
    </source>
</reference>
<keyword evidence="8 14" id="KW-0949">S-adenosyl-L-methionine</keyword>
<feature type="binding site" evidence="14">
    <location>
        <begin position="178"/>
        <end position="179"/>
    </location>
    <ligand>
        <name>S-adenosyl-L-methionine</name>
        <dbReference type="ChEBI" id="CHEBI:59789"/>
    </ligand>
</feature>
<dbReference type="GO" id="GO:0000049">
    <property type="term" value="F:tRNA binding"/>
    <property type="evidence" value="ECO:0007669"/>
    <property type="project" value="UniProtKB-UniRule"/>
</dbReference>
<dbReference type="SFLD" id="SFLDF00275">
    <property type="entry name" value="adenosine_C2_methyltransferase"/>
    <property type="match status" value="1"/>
</dbReference>
<feature type="binding site" evidence="14">
    <location>
        <begin position="232"/>
        <end position="234"/>
    </location>
    <ligand>
        <name>S-adenosyl-L-methionine</name>
        <dbReference type="ChEBI" id="CHEBI:59789"/>
    </ligand>
</feature>
<feature type="binding site" evidence="14">
    <location>
        <position position="122"/>
    </location>
    <ligand>
        <name>[4Fe-4S] cluster</name>
        <dbReference type="ChEBI" id="CHEBI:49883"/>
        <note>4Fe-4S-S-AdoMet</note>
    </ligand>
</feature>
<feature type="binding site" evidence="14">
    <location>
        <position position="210"/>
    </location>
    <ligand>
        <name>S-adenosyl-L-methionine</name>
        <dbReference type="ChEBI" id="CHEBI:59789"/>
    </ligand>
</feature>
<proteinExistence type="inferred from homology"/>
<dbReference type="Pfam" id="PF04055">
    <property type="entry name" value="Radical_SAM"/>
    <property type="match status" value="1"/>
</dbReference>
<dbReference type="RefSeq" id="WP_025512588.1">
    <property type="nucleotide sequence ID" value="NZ_CP016340.1"/>
</dbReference>
<keyword evidence="12 14" id="KW-0411">Iron-sulfur</keyword>
<evidence type="ECO:0000313" key="17">
    <source>
        <dbReference type="Proteomes" id="UP000076825"/>
    </source>
</evidence>
<dbReference type="PANTHER" id="PTHR30544">
    <property type="entry name" value="23S RRNA METHYLTRANSFERASE"/>
    <property type="match status" value="1"/>
</dbReference>
<comment type="caution">
    <text evidence="14">Lacks conserved residue(s) required for the propagation of feature annotation.</text>
</comment>
<dbReference type="NCBIfam" id="TIGR00048">
    <property type="entry name" value="rRNA_mod_RlmN"/>
    <property type="match status" value="1"/>
</dbReference>
<dbReference type="CDD" id="cd01335">
    <property type="entry name" value="Radical_SAM"/>
    <property type="match status" value="1"/>
</dbReference>
<feature type="binding site" evidence="14">
    <location>
        <position position="309"/>
    </location>
    <ligand>
        <name>S-adenosyl-L-methionine</name>
        <dbReference type="ChEBI" id="CHEBI:59789"/>
    </ligand>
</feature>
<dbReference type="OrthoDB" id="9793973at2"/>
<dbReference type="STRING" id="123899.SAMEA3906487_04032"/>
<dbReference type="InterPro" id="IPR040072">
    <property type="entry name" value="Methyltransferase_A"/>
</dbReference>
<protein>
    <recommendedName>
        <fullName evidence="14">Dual-specificity RNA methyltransferase RlmN</fullName>
        <ecNumber evidence="14">2.1.1.192</ecNumber>
    </recommendedName>
    <alternativeName>
        <fullName evidence="14">23S rRNA (adenine(2503)-C(2))-methyltransferase</fullName>
    </alternativeName>
    <alternativeName>
        <fullName evidence="14">23S rRNA m2A2503 methyltransferase</fullName>
    </alternativeName>
    <alternativeName>
        <fullName evidence="14">Ribosomal RNA large subunit methyltransferase N</fullName>
    </alternativeName>
    <alternativeName>
        <fullName evidence="14">tRNA (adenine(37)-C(2))-methyltransferase</fullName>
    </alternativeName>
    <alternativeName>
        <fullName evidence="14">tRNA m2A37 methyltransferase</fullName>
    </alternativeName>
</protein>
<dbReference type="PIRSF" id="PIRSF006004">
    <property type="entry name" value="CHP00048"/>
    <property type="match status" value="1"/>
</dbReference>
<feature type="active site" description="S-methylcysteine intermediate" evidence="14">
    <location>
        <position position="352"/>
    </location>
</feature>
<keyword evidence="13 14" id="KW-1015">Disulfide bond</keyword>
<evidence type="ECO:0000256" key="8">
    <source>
        <dbReference type="ARBA" id="ARBA00022691"/>
    </source>
</evidence>
<sequence length="382" mass="42524">MDSVEPINLLGMDAKALAELVGQWGGKPFRARQLQRWIHQRGEDSFDAMSDLAREFRAQLAGQCMIRALPVTTEQRSTDGTRKWLFDVGQGNAIETVFIPEDDRGTLCISSQAGCVVNCRFCSTGHQGFNRNLKTSEIIGQLWWAKRVLEADIGTARLAGAASDDTRVISNVVMMGMGEPLLNYDQVLPALRLMLDDNAYGLSRRRVTVSTSGVVPMMDRLSQDCPVALAVSLHAPNDALRDELVPLNRKYPLKMLLEACERYLAHAPRDFITFEYCMLDGINDTDQHAKELAQLARQVRCKLNLIPFNPFPASGLKRSPAPRVKVFAQRLMDMGIITTVRKTRGDDIDAACGQLAGEVKDRTRITERNAATRSIPIRQVHA</sequence>
<keyword evidence="9 14" id="KW-0819">tRNA processing</keyword>
<dbReference type="InterPro" id="IPR048641">
    <property type="entry name" value="RlmN_N"/>
</dbReference>
<evidence type="ECO:0000256" key="11">
    <source>
        <dbReference type="ARBA" id="ARBA00023004"/>
    </source>
</evidence>
<feature type="binding site" evidence="14">
    <location>
        <position position="119"/>
    </location>
    <ligand>
        <name>[4Fe-4S] cluster</name>
        <dbReference type="ChEBI" id="CHEBI:49883"/>
        <note>4Fe-4S-S-AdoMet</note>
    </ligand>
</feature>
<feature type="domain" description="Radical SAM core" evidence="15">
    <location>
        <begin position="101"/>
        <end position="347"/>
    </location>
</feature>
<dbReference type="SUPFAM" id="SSF102114">
    <property type="entry name" value="Radical SAM enzymes"/>
    <property type="match status" value="1"/>
</dbReference>
<evidence type="ECO:0000259" key="15">
    <source>
        <dbReference type="PROSITE" id="PS51918"/>
    </source>
</evidence>
<evidence type="ECO:0000313" key="16">
    <source>
        <dbReference type="EMBL" id="SAI74102.1"/>
    </source>
</evidence>
<evidence type="ECO:0000256" key="10">
    <source>
        <dbReference type="ARBA" id="ARBA00022723"/>
    </source>
</evidence>
<evidence type="ECO:0000256" key="2">
    <source>
        <dbReference type="ARBA" id="ARBA00007544"/>
    </source>
</evidence>
<dbReference type="InterPro" id="IPR007197">
    <property type="entry name" value="rSAM"/>
</dbReference>
<evidence type="ECO:0000256" key="9">
    <source>
        <dbReference type="ARBA" id="ARBA00022694"/>
    </source>
</evidence>
<dbReference type="PROSITE" id="PS51918">
    <property type="entry name" value="RADICAL_SAM"/>
    <property type="match status" value="1"/>
</dbReference>
<keyword evidence="5 14" id="KW-0698">rRNA processing</keyword>
<keyword evidence="7 14" id="KW-0808">Transferase</keyword>
<keyword evidence="4 14" id="KW-0963">Cytoplasm</keyword>
<gene>
    <name evidence="16" type="primary">rlmN_2</name>
    <name evidence="14" type="synonym">rlmN</name>
    <name evidence="16" type="ORF">SAMEA3906487_04032</name>
</gene>
<dbReference type="SFLD" id="SFLDG01062">
    <property type="entry name" value="methyltransferase_(Class_A)"/>
    <property type="match status" value="1"/>
</dbReference>
<comment type="catalytic activity">
    <reaction evidence="14">
        <text>adenosine(2503) in 23S rRNA + 2 reduced [2Fe-2S]-[ferredoxin] + 2 S-adenosyl-L-methionine = 2-methyladenosine(2503) in 23S rRNA + 5'-deoxyadenosine + L-methionine + 2 oxidized [2Fe-2S]-[ferredoxin] + S-adenosyl-L-homocysteine</text>
        <dbReference type="Rhea" id="RHEA:42916"/>
        <dbReference type="Rhea" id="RHEA-COMP:10000"/>
        <dbReference type="Rhea" id="RHEA-COMP:10001"/>
        <dbReference type="Rhea" id="RHEA-COMP:10152"/>
        <dbReference type="Rhea" id="RHEA-COMP:10282"/>
        <dbReference type="ChEBI" id="CHEBI:17319"/>
        <dbReference type="ChEBI" id="CHEBI:33737"/>
        <dbReference type="ChEBI" id="CHEBI:33738"/>
        <dbReference type="ChEBI" id="CHEBI:57844"/>
        <dbReference type="ChEBI" id="CHEBI:57856"/>
        <dbReference type="ChEBI" id="CHEBI:59789"/>
        <dbReference type="ChEBI" id="CHEBI:74411"/>
        <dbReference type="ChEBI" id="CHEBI:74497"/>
        <dbReference type="EC" id="2.1.1.192"/>
    </reaction>
</comment>
<keyword evidence="17" id="KW-1185">Reference proteome</keyword>
<dbReference type="Gene3D" id="1.10.150.530">
    <property type="match status" value="1"/>
</dbReference>
<evidence type="ECO:0000256" key="4">
    <source>
        <dbReference type="ARBA" id="ARBA00022490"/>
    </source>
</evidence>
<dbReference type="Pfam" id="PF21016">
    <property type="entry name" value="RlmN_N"/>
    <property type="match status" value="1"/>
</dbReference>
<keyword evidence="11 14" id="KW-0408">Iron</keyword>